<reference evidence="1 2" key="1">
    <citation type="journal article" date="2017" name="MBio">
        <title>Type VI secretion-mediated competition in the bee gut microbiome.</title>
        <authorList>
            <person name="Steele M.I."/>
            <person name="Kwong W.K."/>
            <person name="Powell J.E."/>
            <person name="Whiteley M."/>
            <person name="Moran N.A."/>
        </authorList>
    </citation>
    <scope>NUCLEOTIDE SEQUENCE [LARGE SCALE GENOMIC DNA]</scope>
    <source>
        <strain evidence="1 2">Nev3CBA3</strain>
    </source>
</reference>
<dbReference type="EMBL" id="MEIS01000125">
    <property type="protein sequence ID" value="PIT53158.1"/>
    <property type="molecule type" value="Genomic_DNA"/>
</dbReference>
<dbReference type="RefSeq" id="WP_218966885.1">
    <property type="nucleotide sequence ID" value="NZ_MEIS01000125.1"/>
</dbReference>
<comment type="caution">
    <text evidence="1">The sequence shown here is derived from an EMBL/GenBank/DDBJ whole genome shotgun (WGS) entry which is preliminary data.</text>
</comment>
<organism evidence="1 2">
    <name type="scientific">Snodgrassella alvi</name>
    <dbReference type="NCBI Taxonomy" id="1196083"/>
    <lineage>
        <taxon>Bacteria</taxon>
        <taxon>Pseudomonadati</taxon>
        <taxon>Pseudomonadota</taxon>
        <taxon>Betaproteobacteria</taxon>
        <taxon>Neisseriales</taxon>
        <taxon>Neisseriaceae</taxon>
        <taxon>Snodgrassella</taxon>
    </lineage>
</organism>
<name>A0A2N9XUR4_9NEIS</name>
<proteinExistence type="predicted"/>
<evidence type="ECO:0000313" key="2">
    <source>
        <dbReference type="Proteomes" id="UP000229434"/>
    </source>
</evidence>
<evidence type="ECO:0000313" key="1">
    <source>
        <dbReference type="EMBL" id="PIT53158.1"/>
    </source>
</evidence>
<dbReference type="AlphaFoldDB" id="A0A2N9XUR4"/>
<gene>
    <name evidence="1" type="ORF">BHC49_12565</name>
</gene>
<dbReference type="Proteomes" id="UP000229434">
    <property type="component" value="Unassembled WGS sequence"/>
</dbReference>
<accession>A0A2N9XUR4</accession>
<protein>
    <submittedName>
        <fullName evidence="1">Uncharacterized protein</fullName>
    </submittedName>
</protein>
<sequence length="102" mass="12080">MCENYIFKLDKRYTPFLFKAIEAAQNSEFVSKCKYDINNFYISFSNHITIKKEIRYYTIRFYSKEITQDNWMDVGVGGIEIDNINVDINVDTGEVIYVYGSR</sequence>